<comment type="caution">
    <text evidence="4">The sequence shown here is derived from an EMBL/GenBank/DDBJ whole genome shotgun (WGS) entry which is preliminary data.</text>
</comment>
<dbReference type="EMBL" id="CAJOAZ010000099">
    <property type="protein sequence ID" value="CAF3530777.1"/>
    <property type="molecule type" value="Genomic_DNA"/>
</dbReference>
<evidence type="ECO:0000256" key="1">
    <source>
        <dbReference type="SAM" id="Phobius"/>
    </source>
</evidence>
<feature type="transmembrane region" description="Helical" evidence="1">
    <location>
        <begin position="149"/>
        <end position="171"/>
    </location>
</feature>
<reference evidence="4" key="1">
    <citation type="submission" date="2021-02" db="EMBL/GenBank/DDBJ databases">
        <authorList>
            <person name="Nowell W R."/>
        </authorList>
    </citation>
    <scope>NUCLEOTIDE SEQUENCE</scope>
</reference>
<dbReference type="Proteomes" id="UP000663844">
    <property type="component" value="Unassembled WGS sequence"/>
</dbReference>
<feature type="chain" id="PRO_5036414640" evidence="2">
    <location>
        <begin position="21"/>
        <end position="205"/>
    </location>
</feature>
<keyword evidence="1" id="KW-0472">Membrane</keyword>
<keyword evidence="2" id="KW-0732">Signal</keyword>
<organism evidence="4 5">
    <name type="scientific">Adineta steineri</name>
    <dbReference type="NCBI Taxonomy" id="433720"/>
    <lineage>
        <taxon>Eukaryota</taxon>
        <taxon>Metazoa</taxon>
        <taxon>Spiralia</taxon>
        <taxon>Gnathifera</taxon>
        <taxon>Rotifera</taxon>
        <taxon>Eurotatoria</taxon>
        <taxon>Bdelloidea</taxon>
        <taxon>Adinetida</taxon>
        <taxon>Adinetidae</taxon>
        <taxon>Adineta</taxon>
    </lineage>
</organism>
<name>A0A818L5G1_9BILA</name>
<dbReference type="EMBL" id="CAJOBB010000104">
    <property type="protein sequence ID" value="CAF3563465.1"/>
    <property type="molecule type" value="Genomic_DNA"/>
</dbReference>
<accession>A0A818L5G1</accession>
<feature type="signal peptide" evidence="2">
    <location>
        <begin position="1"/>
        <end position="20"/>
    </location>
</feature>
<gene>
    <name evidence="4" type="ORF">KXQ929_LOCUS3260</name>
    <name evidence="3" type="ORF">OXD698_LOCUS2930</name>
</gene>
<protein>
    <submittedName>
        <fullName evidence="4">Uncharacterized protein</fullName>
    </submittedName>
</protein>
<evidence type="ECO:0000313" key="4">
    <source>
        <dbReference type="EMBL" id="CAF3563465.1"/>
    </source>
</evidence>
<keyword evidence="1" id="KW-1133">Transmembrane helix</keyword>
<evidence type="ECO:0000313" key="5">
    <source>
        <dbReference type="Proteomes" id="UP000663868"/>
    </source>
</evidence>
<sequence>MYYYSGVVWICMYSVLFAYGEQNLFDKKCKRECDTQYGTYDCWKTTIDGFTYGLSTSMINYCQVILQVRQKIDEKFSWYNVSRDLLTKQINEYNLDSKARQITKNDAKQIVTTLLNKCFYTSSSSISSIQPSCPSCSKQEIKLIKESRLFSLFSSVSCFVLIFVIILLYALHINSTRRSYQSIDKIIMNFSSQQALLFYETIKGM</sequence>
<keyword evidence="1" id="KW-0812">Transmembrane</keyword>
<evidence type="ECO:0000313" key="3">
    <source>
        <dbReference type="EMBL" id="CAF3530777.1"/>
    </source>
</evidence>
<dbReference type="AlphaFoldDB" id="A0A818L5G1"/>
<evidence type="ECO:0000256" key="2">
    <source>
        <dbReference type="SAM" id="SignalP"/>
    </source>
</evidence>
<dbReference type="Proteomes" id="UP000663868">
    <property type="component" value="Unassembled WGS sequence"/>
</dbReference>
<proteinExistence type="predicted"/>